<keyword evidence="1" id="KW-0808">Transferase</keyword>
<reference evidence="1" key="1">
    <citation type="journal article" date="2018" name="Genome Biol.">
        <title>SKESA: strategic k-mer extension for scrupulous assemblies.</title>
        <authorList>
            <person name="Souvorov A."/>
            <person name="Agarwala R."/>
            <person name="Lipman D.J."/>
        </authorList>
    </citation>
    <scope>NUCLEOTIDE SEQUENCE [LARGE SCALE GENOMIC DNA]</scope>
    <source>
        <strain evidence="1">1839</strain>
    </source>
</reference>
<reference evidence="1" key="2">
    <citation type="submission" date="2020-02" db="EMBL/GenBank/DDBJ databases">
        <authorList>
            <consortium name="NCBI Pathogen Detection Project"/>
        </authorList>
    </citation>
    <scope>NUCLEOTIDE SEQUENCE</scope>
    <source>
        <strain evidence="1">1839</strain>
    </source>
</reference>
<gene>
    <name evidence="1" type="ORF">GGB84_001082</name>
</gene>
<accession>A0A789R7W7</accession>
<proteinExistence type="predicted"/>
<dbReference type="Pfam" id="PF00583">
    <property type="entry name" value="Acetyltransf_1"/>
    <property type="match status" value="1"/>
</dbReference>
<dbReference type="PROSITE" id="PS51186">
    <property type="entry name" value="GNAT"/>
    <property type="match status" value="1"/>
</dbReference>
<organism evidence="1">
    <name type="scientific">Escherichia coli</name>
    <dbReference type="NCBI Taxonomy" id="562"/>
    <lineage>
        <taxon>Bacteria</taxon>
        <taxon>Pseudomonadati</taxon>
        <taxon>Pseudomonadota</taxon>
        <taxon>Gammaproteobacteria</taxon>
        <taxon>Enterobacterales</taxon>
        <taxon>Enterobacteriaceae</taxon>
        <taxon>Escherichia</taxon>
    </lineage>
</organism>
<dbReference type="EMBL" id="DAAYTU010000005">
    <property type="protein sequence ID" value="HAG5769476.1"/>
    <property type="molecule type" value="Genomic_DNA"/>
</dbReference>
<sequence length="193" mass="22573">MNFEIVTEGDIEQCRALCNELMQHQYKMSVQQRHIFAGMNFDTRLKPSFENASEKMLVIAKDEGSPIGYLYVDIDIIHEENINPTLEQIPPWARALYQPGESIEGLYPSWITPQKVGHLNNLYVKPEYQKRELGRKFMDIALDYFHRHEEVSNVFVHISNGNDAVIDFYKKFGFTHSHDVFKGIIYGYLLKIR</sequence>
<evidence type="ECO:0000313" key="1">
    <source>
        <dbReference type="EMBL" id="HAG5769476.1"/>
    </source>
</evidence>
<dbReference type="Gene3D" id="3.40.630.30">
    <property type="match status" value="1"/>
</dbReference>
<dbReference type="InterPro" id="IPR050276">
    <property type="entry name" value="MshD_Acetyltransferase"/>
</dbReference>
<dbReference type="PANTHER" id="PTHR43617">
    <property type="entry name" value="L-AMINO ACID N-ACETYLTRANSFERASE"/>
    <property type="match status" value="1"/>
</dbReference>
<dbReference type="InterPro" id="IPR016181">
    <property type="entry name" value="Acyl_CoA_acyltransferase"/>
</dbReference>
<dbReference type="AlphaFoldDB" id="A0A789R7W7"/>
<dbReference type="GO" id="GO:0016747">
    <property type="term" value="F:acyltransferase activity, transferring groups other than amino-acyl groups"/>
    <property type="evidence" value="ECO:0007669"/>
    <property type="project" value="InterPro"/>
</dbReference>
<dbReference type="CDD" id="cd04301">
    <property type="entry name" value="NAT_SF"/>
    <property type="match status" value="1"/>
</dbReference>
<dbReference type="InterPro" id="IPR000182">
    <property type="entry name" value="GNAT_dom"/>
</dbReference>
<comment type="caution">
    <text evidence="1">The sequence shown here is derived from an EMBL/GenBank/DDBJ whole genome shotgun (WGS) entry which is preliminary data.</text>
</comment>
<dbReference type="SUPFAM" id="SSF55729">
    <property type="entry name" value="Acyl-CoA N-acyltransferases (Nat)"/>
    <property type="match status" value="1"/>
</dbReference>
<protein>
    <submittedName>
        <fullName evidence="1">GNAT family N-acetyltransferase</fullName>
    </submittedName>
</protein>
<name>A0A789R7W7_ECOLX</name>